<evidence type="ECO:0000256" key="4">
    <source>
        <dbReference type="ARBA" id="ARBA00022692"/>
    </source>
</evidence>
<evidence type="ECO:0000256" key="2">
    <source>
        <dbReference type="ARBA" id="ARBA00007695"/>
    </source>
</evidence>
<dbReference type="Pfam" id="PF21203">
    <property type="entry name" value="ECM10"/>
    <property type="match status" value="1"/>
</dbReference>
<comment type="subcellular location">
    <subcellularLocation>
        <location evidence="1">Endoplasmic reticulum membrane</location>
        <topology evidence="1">Single-pass type I membrane protein</topology>
    </subcellularLocation>
</comment>
<proteinExistence type="inferred from homology"/>
<accession>A0ABY7DYB4</accession>
<comment type="similarity">
    <text evidence="2">Belongs to the EMC10 family.</text>
</comment>
<dbReference type="EMBL" id="CP111015">
    <property type="protein sequence ID" value="WAR01656.1"/>
    <property type="molecule type" value="Genomic_DNA"/>
</dbReference>
<gene>
    <name evidence="11" type="ORF">MAR_008188</name>
    <name evidence="12" type="ORF">MAR_008214</name>
</gene>
<dbReference type="CDD" id="cd22209">
    <property type="entry name" value="EMC10"/>
    <property type="match status" value="1"/>
</dbReference>
<evidence type="ECO:0000313" key="12">
    <source>
        <dbReference type="EMBL" id="WAR01656.1"/>
    </source>
</evidence>
<feature type="chain" id="PRO_5045034245" description="ER membrane protein complex subunit 10" evidence="10">
    <location>
        <begin position="23"/>
        <end position="168"/>
    </location>
</feature>
<evidence type="ECO:0000256" key="8">
    <source>
        <dbReference type="ARBA" id="ARBA00023136"/>
    </source>
</evidence>
<evidence type="ECO:0000256" key="10">
    <source>
        <dbReference type="SAM" id="SignalP"/>
    </source>
</evidence>
<dbReference type="Proteomes" id="UP001164746">
    <property type="component" value="Chromosome 4"/>
</dbReference>
<name>A0ABY7DYB4_MYAAR</name>
<evidence type="ECO:0000256" key="9">
    <source>
        <dbReference type="SAM" id="Phobius"/>
    </source>
</evidence>
<evidence type="ECO:0000256" key="5">
    <source>
        <dbReference type="ARBA" id="ARBA00022729"/>
    </source>
</evidence>
<keyword evidence="13" id="KW-1185">Reference proteome</keyword>
<keyword evidence="4 9" id="KW-0812">Transmembrane</keyword>
<evidence type="ECO:0000313" key="11">
    <source>
        <dbReference type="EMBL" id="WAR01630.1"/>
    </source>
</evidence>
<keyword evidence="7 9" id="KW-1133">Transmembrane helix</keyword>
<keyword evidence="8 9" id="KW-0472">Membrane</keyword>
<dbReference type="EMBL" id="CP111015">
    <property type="protein sequence ID" value="WAR01630.1"/>
    <property type="molecule type" value="Genomic_DNA"/>
</dbReference>
<keyword evidence="5 10" id="KW-0732">Signal</keyword>
<organism evidence="12 13">
    <name type="scientific">Mya arenaria</name>
    <name type="common">Soft-shell clam</name>
    <dbReference type="NCBI Taxonomy" id="6604"/>
    <lineage>
        <taxon>Eukaryota</taxon>
        <taxon>Metazoa</taxon>
        <taxon>Spiralia</taxon>
        <taxon>Lophotrochozoa</taxon>
        <taxon>Mollusca</taxon>
        <taxon>Bivalvia</taxon>
        <taxon>Autobranchia</taxon>
        <taxon>Heteroconchia</taxon>
        <taxon>Euheterodonta</taxon>
        <taxon>Imparidentia</taxon>
        <taxon>Neoheterodontei</taxon>
        <taxon>Myida</taxon>
        <taxon>Myoidea</taxon>
        <taxon>Myidae</taxon>
        <taxon>Mya</taxon>
    </lineage>
</organism>
<dbReference type="PANTHER" id="PTHR21397">
    <property type="entry name" value="CHROMATIN COMPLEXES SUBUNIT BAP18-RELATED"/>
    <property type="match status" value="1"/>
</dbReference>
<reference evidence="12" key="1">
    <citation type="submission" date="2022-11" db="EMBL/GenBank/DDBJ databases">
        <title>Centuries of genome instability and evolution in soft-shell clam transmissible cancer (bioRxiv).</title>
        <authorList>
            <person name="Hart S.F.M."/>
            <person name="Yonemitsu M.A."/>
            <person name="Giersch R.M."/>
            <person name="Beal B.F."/>
            <person name="Arriagada G."/>
            <person name="Davis B.W."/>
            <person name="Ostrander E.A."/>
            <person name="Goff S.P."/>
            <person name="Metzger M.J."/>
        </authorList>
    </citation>
    <scope>NUCLEOTIDE SEQUENCE</scope>
    <source>
        <strain evidence="12">MELC-2E11</strain>
        <tissue evidence="12">Siphon/mantle</tissue>
    </source>
</reference>
<evidence type="ECO:0000313" key="13">
    <source>
        <dbReference type="Proteomes" id="UP001164746"/>
    </source>
</evidence>
<keyword evidence="6" id="KW-0256">Endoplasmic reticulum</keyword>
<feature type="transmembrane region" description="Helical" evidence="9">
    <location>
        <begin position="135"/>
        <end position="153"/>
    </location>
</feature>
<evidence type="ECO:0000256" key="7">
    <source>
        <dbReference type="ARBA" id="ARBA00022989"/>
    </source>
</evidence>
<sequence length="168" mass="18818">MAAPMENMIVLTVLAFISLTAGFEDEFEGSRTLSLEHSFDQGLDPVFTKRGTLVIKSVQSKRATFSQSAPLSKDDRQLLRSTVDDDGMYRVRIPIRETEEGTVYVSSFTRASYIEKLKREEQEKTKGGKSDDRSFFAKYWMYIVPFVIIMFVMQSMDPNQGGGGGGGS</sequence>
<evidence type="ECO:0000256" key="1">
    <source>
        <dbReference type="ARBA" id="ARBA00004115"/>
    </source>
</evidence>
<protein>
    <recommendedName>
        <fullName evidence="3">ER membrane protein complex subunit 10</fullName>
    </recommendedName>
</protein>
<evidence type="ECO:0000256" key="3">
    <source>
        <dbReference type="ARBA" id="ARBA00020105"/>
    </source>
</evidence>
<feature type="signal peptide" evidence="10">
    <location>
        <begin position="1"/>
        <end position="22"/>
    </location>
</feature>
<evidence type="ECO:0000256" key="6">
    <source>
        <dbReference type="ARBA" id="ARBA00022824"/>
    </source>
</evidence>
<dbReference type="PANTHER" id="PTHR21397:SF4">
    <property type="entry name" value="ER MEMBRANE PROTEIN COMPLEX SUBUNIT 10"/>
    <property type="match status" value="1"/>
</dbReference>